<dbReference type="EMBL" id="QRJE01000015">
    <property type="protein sequence ID" value="RHH11167.1"/>
    <property type="molecule type" value="Genomic_DNA"/>
</dbReference>
<protein>
    <recommendedName>
        <fullName evidence="3">Sulfatase</fullName>
    </recommendedName>
</protein>
<reference evidence="1 2" key="1">
    <citation type="submission" date="2018-08" db="EMBL/GenBank/DDBJ databases">
        <title>A genome reference for cultivated species of the human gut microbiota.</title>
        <authorList>
            <person name="Zou Y."/>
            <person name="Xue W."/>
            <person name="Luo G."/>
        </authorList>
    </citation>
    <scope>NUCLEOTIDE SEQUENCE [LARGE SCALE GENOMIC DNA]</scope>
    <source>
        <strain evidence="1 2">AM18-6</strain>
    </source>
</reference>
<dbReference type="InterPro" id="IPR017850">
    <property type="entry name" value="Alkaline_phosphatase_core_sf"/>
</dbReference>
<dbReference type="Gene3D" id="3.40.720.10">
    <property type="entry name" value="Alkaline Phosphatase, subunit A"/>
    <property type="match status" value="1"/>
</dbReference>
<organism evidence="1 2">
    <name type="scientific">Bacteroides fragilis</name>
    <dbReference type="NCBI Taxonomy" id="817"/>
    <lineage>
        <taxon>Bacteria</taxon>
        <taxon>Pseudomonadati</taxon>
        <taxon>Bacteroidota</taxon>
        <taxon>Bacteroidia</taxon>
        <taxon>Bacteroidales</taxon>
        <taxon>Bacteroidaceae</taxon>
        <taxon>Bacteroides</taxon>
    </lineage>
</organism>
<dbReference type="SUPFAM" id="SSF53649">
    <property type="entry name" value="Alkaline phosphatase-like"/>
    <property type="match status" value="1"/>
</dbReference>
<name>A0A396C195_BACFG</name>
<proteinExistence type="predicted"/>
<evidence type="ECO:0008006" key="3">
    <source>
        <dbReference type="Google" id="ProtNLM"/>
    </source>
</evidence>
<dbReference type="Proteomes" id="UP000266644">
    <property type="component" value="Unassembled WGS sequence"/>
</dbReference>
<evidence type="ECO:0000313" key="1">
    <source>
        <dbReference type="EMBL" id="RHH11167.1"/>
    </source>
</evidence>
<evidence type="ECO:0000313" key="2">
    <source>
        <dbReference type="Proteomes" id="UP000266644"/>
    </source>
</evidence>
<accession>A0A396C195</accession>
<sequence length="381" mass="44374">MKILLVFIDMIRVDHLSLYNDNMEKTSLDLFFENLGGTILTNCYTPAPDTPRSIACLQSGLLPYLNGCDSRVKWPRYFMKPNIETIFDIAVGLGYKVNLCATKSDIETGLFKFKENENVSIFTTIEDFTDTVHLSENTLSLIAIDDYHSAIDDYGGTSLGIKEGQKVILYSLNNFLTPDVINKYDYSFFFSDHGHALQSEIVMQKNKLELLNDGRTKLFMFYHNINNKKIVKDSRLASILDLYASIVDLIGSGDFRQGFSFFRDSQRDILHIEDHADFRVSPEQVVSQWRVISDEIDIRTNVFETLNKKGQIIDINVIKKYLDSFSPSFSYYMKQIEILKMYEKMKQRKTHYFNGVKRANWWIRCYVRIINRLYILINRLK</sequence>
<dbReference type="AlphaFoldDB" id="A0A396C195"/>
<comment type="caution">
    <text evidence="1">The sequence shown here is derived from an EMBL/GenBank/DDBJ whole genome shotgun (WGS) entry which is preliminary data.</text>
</comment>
<gene>
    <name evidence="1" type="ORF">DW228_10355</name>
</gene>
<dbReference type="RefSeq" id="WP_122330273.1">
    <property type="nucleotide sequence ID" value="NZ_JAGJIB010000045.1"/>
</dbReference>